<dbReference type="GO" id="GO:0016787">
    <property type="term" value="F:hydrolase activity"/>
    <property type="evidence" value="ECO:0007669"/>
    <property type="project" value="InterPro"/>
</dbReference>
<dbReference type="Proteomes" id="UP000826573">
    <property type="component" value="Unassembled WGS sequence"/>
</dbReference>
<gene>
    <name evidence="2" type="ORF">TsFJ059_000069</name>
</gene>
<dbReference type="Gene3D" id="3.40.50.1820">
    <property type="entry name" value="alpha/beta hydrolase"/>
    <property type="match status" value="1"/>
</dbReference>
<comment type="caution">
    <text evidence="2">The sequence shown here is derived from an EMBL/GenBank/DDBJ whole genome shotgun (WGS) entry which is preliminary data.</text>
</comment>
<dbReference type="InterPro" id="IPR002925">
    <property type="entry name" value="Dienelactn_hydro"/>
</dbReference>
<sequence length="242" mass="27135">MIKIAGKRDAYVATPHKPRKDVGILYIPDVLGIYQNSQLIADQLAANGYHTVIPDLFYGDQLELNIFEGDQIDPSMDPARPNDFDIVDWIQEGRNNAGPQTTETIDPIILDTVRYMKEELGVKMLGAVGYCFGANYVVRHLKNGYIDVGYIAHPSFVQEDELASISGPLSITAAETDLIFPAESRYKSEVILRKIGQPYQIFLFSGVIHGFAVRGDISRKDQKAAKEHAFQQAINWFNTWLV</sequence>
<accession>A0A9P8HUJ2</accession>
<name>A0A9P8HUJ2_9HYPO</name>
<dbReference type="SUPFAM" id="SSF53474">
    <property type="entry name" value="alpha/beta-Hydrolases"/>
    <property type="match status" value="1"/>
</dbReference>
<reference evidence="2 3" key="1">
    <citation type="submission" date="2021-08" db="EMBL/GenBank/DDBJ databases">
        <title>The highly contiguous genome resource for Trichoderma semiorbis FJ059, a fungal antagonistic to plant pathogens.</title>
        <authorList>
            <person name="Liu T."/>
        </authorList>
    </citation>
    <scope>NUCLEOTIDE SEQUENCE [LARGE SCALE GENOMIC DNA]</scope>
    <source>
        <strain evidence="2 3">FJ059</strain>
    </source>
</reference>
<evidence type="ECO:0000313" key="3">
    <source>
        <dbReference type="Proteomes" id="UP000826573"/>
    </source>
</evidence>
<dbReference type="Pfam" id="PF01738">
    <property type="entry name" value="DLH"/>
    <property type="match status" value="1"/>
</dbReference>
<dbReference type="InterPro" id="IPR029058">
    <property type="entry name" value="AB_hydrolase_fold"/>
</dbReference>
<dbReference type="PANTHER" id="PTHR17630">
    <property type="entry name" value="DIENELACTONE HYDROLASE"/>
    <property type="match status" value="1"/>
</dbReference>
<proteinExistence type="predicted"/>
<dbReference type="AlphaFoldDB" id="A0A9P8HUJ2"/>
<dbReference type="EMBL" id="JAIMJC010000001">
    <property type="protein sequence ID" value="KAH0531207.1"/>
    <property type="molecule type" value="Genomic_DNA"/>
</dbReference>
<dbReference type="PANTHER" id="PTHR17630:SF44">
    <property type="entry name" value="PROTEIN AIM2"/>
    <property type="match status" value="1"/>
</dbReference>
<feature type="domain" description="Dienelactone hydrolase" evidence="1">
    <location>
        <begin position="9"/>
        <end position="239"/>
    </location>
</feature>
<keyword evidence="3" id="KW-1185">Reference proteome</keyword>
<organism evidence="2 3">
    <name type="scientific">Trichoderma semiorbis</name>
    <dbReference type="NCBI Taxonomy" id="1491008"/>
    <lineage>
        <taxon>Eukaryota</taxon>
        <taxon>Fungi</taxon>
        <taxon>Dikarya</taxon>
        <taxon>Ascomycota</taxon>
        <taxon>Pezizomycotina</taxon>
        <taxon>Sordariomycetes</taxon>
        <taxon>Hypocreomycetidae</taxon>
        <taxon>Hypocreales</taxon>
        <taxon>Hypocreaceae</taxon>
        <taxon>Trichoderma</taxon>
    </lineage>
</organism>
<protein>
    <recommendedName>
        <fullName evidence="1">Dienelactone hydrolase domain-containing protein</fullName>
    </recommendedName>
</protein>
<evidence type="ECO:0000313" key="2">
    <source>
        <dbReference type="EMBL" id="KAH0531207.1"/>
    </source>
</evidence>
<evidence type="ECO:0000259" key="1">
    <source>
        <dbReference type="Pfam" id="PF01738"/>
    </source>
</evidence>